<proteinExistence type="predicted"/>
<protein>
    <submittedName>
        <fullName evidence="1">Uncharacterized protein</fullName>
    </submittedName>
</protein>
<accession>A0ACC0IPH7</accession>
<organism evidence="1 2">
    <name type="scientific">Camellia lanceoleosa</name>
    <dbReference type="NCBI Taxonomy" id="1840588"/>
    <lineage>
        <taxon>Eukaryota</taxon>
        <taxon>Viridiplantae</taxon>
        <taxon>Streptophyta</taxon>
        <taxon>Embryophyta</taxon>
        <taxon>Tracheophyta</taxon>
        <taxon>Spermatophyta</taxon>
        <taxon>Magnoliopsida</taxon>
        <taxon>eudicotyledons</taxon>
        <taxon>Gunneridae</taxon>
        <taxon>Pentapetalae</taxon>
        <taxon>asterids</taxon>
        <taxon>Ericales</taxon>
        <taxon>Theaceae</taxon>
        <taxon>Camellia</taxon>
    </lineage>
</organism>
<dbReference type="Proteomes" id="UP001060215">
    <property type="component" value="Chromosome 3"/>
</dbReference>
<name>A0ACC0IPH7_9ERIC</name>
<reference evidence="1 2" key="1">
    <citation type="journal article" date="2022" name="Plant J.">
        <title>Chromosome-level genome of Camellia lanceoleosa provides a valuable resource for understanding genome evolution and self-incompatibility.</title>
        <authorList>
            <person name="Gong W."/>
            <person name="Xiao S."/>
            <person name="Wang L."/>
            <person name="Liao Z."/>
            <person name="Chang Y."/>
            <person name="Mo W."/>
            <person name="Hu G."/>
            <person name="Li W."/>
            <person name="Zhao G."/>
            <person name="Zhu H."/>
            <person name="Hu X."/>
            <person name="Ji K."/>
            <person name="Xiang X."/>
            <person name="Song Q."/>
            <person name="Yuan D."/>
            <person name="Jin S."/>
            <person name="Zhang L."/>
        </authorList>
    </citation>
    <scope>NUCLEOTIDE SEQUENCE [LARGE SCALE GENOMIC DNA]</scope>
    <source>
        <strain evidence="1">SQ_2022a</strain>
    </source>
</reference>
<evidence type="ECO:0000313" key="2">
    <source>
        <dbReference type="Proteomes" id="UP001060215"/>
    </source>
</evidence>
<dbReference type="EMBL" id="CM045760">
    <property type="protein sequence ID" value="KAI8026787.1"/>
    <property type="molecule type" value="Genomic_DNA"/>
</dbReference>
<sequence>MAGYNYMNRGYTDDQNKANYGGFECSDQVCRPIIVDTEGRKRPIISYTPNHHGSESYVTSTQTIVEHTPVVVTTEYQYSTTATKVEPLKDYGVTTTNKWRRPSSPVLDRPQVMVTEYGYSSPTEVEPRNNYGVTNDKWRRPSSPVHDRPQVGLQDSSPTKVQPVKDYYGVSNDKWRRPSSPNRDHPQVMVTKYGYNSPTKVEPLNNYGVANDKWRRPSSPVHQYGYSSPTKVEPVKDYGVTNDKWRRSSSPVHEYGYHSPTKIEPIKDSGVTNNKWQRRSSPVHEYGYSSPTKVEPGKDYGVTNDKWRRPSSPVHEYGYNSPKEVEPTDYRVTNDKWHRPSSPVQDHPQKVEEFITSIQTEAGRPTRSGLLSAPNWRNNTANSKIGQVGNIGYDNDDWNKPNVNTIRDESLGDPFIANRDARERPSRNGTWLSGPTNDIGKAVEILREAVKPVSVTGTAQPIPTPQPRMTVPVSTIPKSDTYTETIDSREAERRYRKLNQSSRPFQKEENYTGTIDSREAARKYKGAIIR</sequence>
<evidence type="ECO:0000313" key="1">
    <source>
        <dbReference type="EMBL" id="KAI8026787.1"/>
    </source>
</evidence>
<comment type="caution">
    <text evidence="1">The sequence shown here is derived from an EMBL/GenBank/DDBJ whole genome shotgun (WGS) entry which is preliminary data.</text>
</comment>
<gene>
    <name evidence="1" type="ORF">LOK49_LG02G01686</name>
</gene>
<keyword evidence="2" id="KW-1185">Reference proteome</keyword>